<keyword evidence="2" id="KW-0808">Transferase</keyword>
<evidence type="ECO:0000313" key="3">
    <source>
        <dbReference type="EMBL" id="MBW4465746.1"/>
    </source>
</evidence>
<dbReference type="AlphaFoldDB" id="A0A951P7W7"/>
<dbReference type="GO" id="GO:0004781">
    <property type="term" value="F:sulfate adenylyltransferase (ATP) activity"/>
    <property type="evidence" value="ECO:0007669"/>
    <property type="project" value="UniProtKB-EC"/>
</dbReference>
<evidence type="ECO:0000313" key="4">
    <source>
        <dbReference type="Proteomes" id="UP000707356"/>
    </source>
</evidence>
<name>A0A951P7W7_9CYAN</name>
<evidence type="ECO:0000313" key="2">
    <source>
        <dbReference type="EMBL" id="MBW4464262.1"/>
    </source>
</evidence>
<protein>
    <submittedName>
        <fullName evidence="2">Sulfate adenylyltransferase</fullName>
        <ecNumber evidence="2">2.7.7.4</ecNumber>
    </submittedName>
</protein>
<keyword evidence="2" id="KW-0548">Nucleotidyltransferase</keyword>
<dbReference type="InterPro" id="IPR014729">
    <property type="entry name" value="Rossmann-like_a/b/a_fold"/>
</dbReference>
<comment type="caution">
    <text evidence="2">The sequence shown here is derived from an EMBL/GenBank/DDBJ whole genome shotgun (WGS) entry which is preliminary data.</text>
</comment>
<dbReference type="Gene3D" id="3.40.50.620">
    <property type="entry name" value="HUPs"/>
    <property type="match status" value="1"/>
</dbReference>
<dbReference type="EC" id="2.7.7.4" evidence="2"/>
<evidence type="ECO:0000259" key="1">
    <source>
        <dbReference type="Pfam" id="PF01747"/>
    </source>
</evidence>
<dbReference type="EMBL" id="JAHHHV010000009">
    <property type="protein sequence ID" value="MBW4464262.1"/>
    <property type="molecule type" value="Genomic_DNA"/>
</dbReference>
<gene>
    <name evidence="2" type="primary">sat</name>
    <name evidence="2" type="ORF">KME07_02325</name>
    <name evidence="3" type="ORF">KME07_09955</name>
</gene>
<dbReference type="Proteomes" id="UP000707356">
    <property type="component" value="Unassembled WGS sequence"/>
</dbReference>
<dbReference type="InterPro" id="IPR024951">
    <property type="entry name" value="Sulfurylase_cat_dom"/>
</dbReference>
<feature type="domain" description="Sulphate adenylyltransferase catalytic" evidence="1">
    <location>
        <begin position="2"/>
        <end position="34"/>
    </location>
</feature>
<reference evidence="2" key="1">
    <citation type="submission" date="2021-05" db="EMBL/GenBank/DDBJ databases">
        <authorList>
            <person name="Pietrasiak N."/>
            <person name="Ward R."/>
            <person name="Stajich J.E."/>
            <person name="Kurbessoian T."/>
        </authorList>
    </citation>
    <scope>NUCLEOTIDE SEQUENCE</scope>
    <source>
        <strain evidence="2">GSE-TBD4-15B</strain>
    </source>
</reference>
<dbReference type="EMBL" id="JAHHHV010000064">
    <property type="protein sequence ID" value="MBW4465746.1"/>
    <property type="molecule type" value="Genomic_DNA"/>
</dbReference>
<reference evidence="2" key="2">
    <citation type="journal article" date="2022" name="Microbiol. Resour. Announc.">
        <title>Metagenome Sequencing to Explore Phylogenomics of Terrestrial Cyanobacteria.</title>
        <authorList>
            <person name="Ward R.D."/>
            <person name="Stajich J.E."/>
            <person name="Johansen J.R."/>
            <person name="Huntemann M."/>
            <person name="Clum A."/>
            <person name="Foster B."/>
            <person name="Foster B."/>
            <person name="Roux S."/>
            <person name="Palaniappan K."/>
            <person name="Varghese N."/>
            <person name="Mukherjee S."/>
            <person name="Reddy T.B.K."/>
            <person name="Daum C."/>
            <person name="Copeland A."/>
            <person name="Chen I.A."/>
            <person name="Ivanova N.N."/>
            <person name="Kyrpides N.C."/>
            <person name="Shapiro N."/>
            <person name="Eloe-Fadrosh E.A."/>
            <person name="Pietrasiak N."/>
        </authorList>
    </citation>
    <scope>NUCLEOTIDE SEQUENCE</scope>
    <source>
        <strain evidence="2">GSE-TBD4-15B</strain>
    </source>
</reference>
<dbReference type="SUPFAM" id="SSF52374">
    <property type="entry name" value="Nucleotidylyl transferase"/>
    <property type="match status" value="1"/>
</dbReference>
<proteinExistence type="predicted"/>
<dbReference type="Pfam" id="PF01747">
    <property type="entry name" value="ATP-sulfurylase"/>
    <property type="match status" value="1"/>
</dbReference>
<sequence length="42" mass="4668">RVHLSGTKVREMLRRGELPPPEFSRPEVAAELARAAQISLQA</sequence>
<accession>A0A951P7W7</accession>
<feature type="non-terminal residue" evidence="2">
    <location>
        <position position="1"/>
    </location>
</feature>
<organism evidence="2 4">
    <name type="scientific">Pegethrix bostrychoides GSE-TBD4-15B</name>
    <dbReference type="NCBI Taxonomy" id="2839662"/>
    <lineage>
        <taxon>Bacteria</taxon>
        <taxon>Bacillati</taxon>
        <taxon>Cyanobacteriota</taxon>
        <taxon>Cyanophyceae</taxon>
        <taxon>Oculatellales</taxon>
        <taxon>Oculatellaceae</taxon>
        <taxon>Pegethrix</taxon>
    </lineage>
</organism>